<evidence type="ECO:0000256" key="3">
    <source>
        <dbReference type="ARBA" id="ARBA00022598"/>
    </source>
</evidence>
<dbReference type="PANTHER" id="PTHR43033">
    <property type="entry name" value="TRNA(ILE)-LYSIDINE SYNTHASE-RELATED"/>
    <property type="match status" value="1"/>
</dbReference>
<protein>
    <recommendedName>
        <fullName evidence="8">tRNA(Ile)-lysidine synthase</fullName>
        <ecNumber evidence="8">6.3.4.19</ecNumber>
    </recommendedName>
    <alternativeName>
        <fullName evidence="8">tRNA(Ile)-2-lysyl-cytidine synthase</fullName>
    </alternativeName>
    <alternativeName>
        <fullName evidence="8">tRNA(Ile)-lysidine synthetase</fullName>
    </alternativeName>
</protein>
<dbReference type="InterPro" id="IPR012795">
    <property type="entry name" value="tRNA_Ile_lys_synt_N"/>
</dbReference>
<keyword evidence="11" id="KW-1185">Reference proteome</keyword>
<dbReference type="GO" id="GO:0006400">
    <property type="term" value="P:tRNA modification"/>
    <property type="evidence" value="ECO:0007669"/>
    <property type="project" value="UniProtKB-UniRule"/>
</dbReference>
<comment type="similarity">
    <text evidence="8">Belongs to the tRNA(Ile)-lysidine synthase family.</text>
</comment>
<comment type="catalytic activity">
    <reaction evidence="7 8">
        <text>cytidine(34) in tRNA(Ile2) + L-lysine + ATP = lysidine(34) in tRNA(Ile2) + AMP + diphosphate + H(+)</text>
        <dbReference type="Rhea" id="RHEA:43744"/>
        <dbReference type="Rhea" id="RHEA-COMP:10625"/>
        <dbReference type="Rhea" id="RHEA-COMP:10670"/>
        <dbReference type="ChEBI" id="CHEBI:15378"/>
        <dbReference type="ChEBI" id="CHEBI:30616"/>
        <dbReference type="ChEBI" id="CHEBI:32551"/>
        <dbReference type="ChEBI" id="CHEBI:33019"/>
        <dbReference type="ChEBI" id="CHEBI:82748"/>
        <dbReference type="ChEBI" id="CHEBI:83665"/>
        <dbReference type="ChEBI" id="CHEBI:456215"/>
        <dbReference type="EC" id="6.3.4.19"/>
    </reaction>
</comment>
<evidence type="ECO:0000256" key="2">
    <source>
        <dbReference type="ARBA" id="ARBA00022490"/>
    </source>
</evidence>
<comment type="function">
    <text evidence="8">Ligates lysine onto the cytidine present at position 34 of the AUA codon-specific tRNA(Ile) that contains the anticodon CAU, in an ATP-dependent manner. Cytidine is converted to lysidine, thus changing the amino acid specificity of the tRNA from methionine to isoleucine.</text>
</comment>
<dbReference type="SUPFAM" id="SSF82829">
    <property type="entry name" value="MesJ substrate recognition domain-like"/>
    <property type="match status" value="1"/>
</dbReference>
<dbReference type="EC" id="6.3.4.19" evidence="8"/>
<evidence type="ECO:0000256" key="7">
    <source>
        <dbReference type="ARBA" id="ARBA00048539"/>
    </source>
</evidence>
<dbReference type="STRING" id="926561.GCA_000379025_01049"/>
<proteinExistence type="inferred from homology"/>
<evidence type="ECO:0000256" key="6">
    <source>
        <dbReference type="ARBA" id="ARBA00022840"/>
    </source>
</evidence>
<dbReference type="GO" id="GO:0005524">
    <property type="term" value="F:ATP binding"/>
    <property type="evidence" value="ECO:0007669"/>
    <property type="project" value="UniProtKB-UniRule"/>
</dbReference>
<keyword evidence="5 8" id="KW-0547">Nucleotide-binding</keyword>
<dbReference type="InterPro" id="IPR014729">
    <property type="entry name" value="Rossmann-like_a/b/a_fold"/>
</dbReference>
<dbReference type="AlphaFoldDB" id="A0A4V6QBG2"/>
<feature type="domain" description="Lysidine-tRNA(Ile) synthetase C-terminal" evidence="9">
    <location>
        <begin position="386"/>
        <end position="459"/>
    </location>
</feature>
<evidence type="ECO:0000256" key="5">
    <source>
        <dbReference type="ARBA" id="ARBA00022741"/>
    </source>
</evidence>
<dbReference type="CDD" id="cd01992">
    <property type="entry name" value="TilS_N"/>
    <property type="match status" value="1"/>
</dbReference>
<name>A0A4V6QBG2_9FIRM</name>
<dbReference type="SUPFAM" id="SSF52402">
    <property type="entry name" value="Adenine nucleotide alpha hydrolases-like"/>
    <property type="match status" value="1"/>
</dbReference>
<evidence type="ECO:0000256" key="8">
    <source>
        <dbReference type="HAMAP-Rule" id="MF_01161"/>
    </source>
</evidence>
<dbReference type="InterPro" id="IPR012796">
    <property type="entry name" value="Lysidine-tRNA-synth_C"/>
</dbReference>
<dbReference type="GO" id="GO:0005737">
    <property type="term" value="C:cytoplasm"/>
    <property type="evidence" value="ECO:0007669"/>
    <property type="project" value="UniProtKB-SubCell"/>
</dbReference>
<comment type="subcellular location">
    <subcellularLocation>
        <location evidence="1 8">Cytoplasm</location>
    </subcellularLocation>
</comment>
<evidence type="ECO:0000313" key="11">
    <source>
        <dbReference type="Proteomes" id="UP000295832"/>
    </source>
</evidence>
<dbReference type="SMART" id="SM00977">
    <property type="entry name" value="TilS_C"/>
    <property type="match status" value="1"/>
</dbReference>
<dbReference type="NCBIfam" id="TIGR02433">
    <property type="entry name" value="lysidine_TilS_C"/>
    <property type="match status" value="1"/>
</dbReference>
<keyword evidence="3 8" id="KW-0436">Ligase</keyword>
<keyword evidence="6 8" id="KW-0067">ATP-binding</keyword>
<accession>A0A4V6QBG2</accession>
<dbReference type="NCBIfam" id="TIGR02432">
    <property type="entry name" value="lysidine_TilS_N"/>
    <property type="match status" value="1"/>
</dbReference>
<dbReference type="Pfam" id="PF01171">
    <property type="entry name" value="ATP_bind_3"/>
    <property type="match status" value="1"/>
</dbReference>
<evidence type="ECO:0000256" key="1">
    <source>
        <dbReference type="ARBA" id="ARBA00004496"/>
    </source>
</evidence>
<dbReference type="Gene3D" id="1.20.59.20">
    <property type="match status" value="1"/>
</dbReference>
<keyword evidence="2 8" id="KW-0963">Cytoplasm</keyword>
<dbReference type="InterPro" id="IPR011063">
    <property type="entry name" value="TilS/TtcA_N"/>
</dbReference>
<feature type="binding site" evidence="8">
    <location>
        <begin position="28"/>
        <end position="33"/>
    </location>
    <ligand>
        <name>ATP</name>
        <dbReference type="ChEBI" id="CHEBI:30616"/>
    </ligand>
</feature>
<dbReference type="Pfam" id="PF11734">
    <property type="entry name" value="TilS_C"/>
    <property type="match status" value="1"/>
</dbReference>
<dbReference type="Gene3D" id="3.40.50.620">
    <property type="entry name" value="HUPs"/>
    <property type="match status" value="1"/>
</dbReference>
<evidence type="ECO:0000313" key="10">
    <source>
        <dbReference type="EMBL" id="TDX59119.1"/>
    </source>
</evidence>
<dbReference type="PANTHER" id="PTHR43033:SF1">
    <property type="entry name" value="TRNA(ILE)-LYSIDINE SYNTHASE-RELATED"/>
    <property type="match status" value="1"/>
</dbReference>
<comment type="domain">
    <text evidence="8">The N-terminal region contains the highly conserved SGGXDS motif, predicted to be a P-loop motif involved in ATP binding.</text>
</comment>
<dbReference type="InterPro" id="IPR012094">
    <property type="entry name" value="tRNA_Ile_lys_synt"/>
</dbReference>
<dbReference type="GO" id="GO:0032267">
    <property type="term" value="F:tRNA(Ile)-lysidine synthase activity"/>
    <property type="evidence" value="ECO:0007669"/>
    <property type="project" value="UniProtKB-EC"/>
</dbReference>
<evidence type="ECO:0000259" key="9">
    <source>
        <dbReference type="SMART" id="SM00977"/>
    </source>
</evidence>
<gene>
    <name evidence="8" type="primary">tilS</name>
    <name evidence="10" type="ORF">C7959_1013</name>
</gene>
<dbReference type="EMBL" id="SOEG01000001">
    <property type="protein sequence ID" value="TDX59119.1"/>
    <property type="molecule type" value="Genomic_DNA"/>
</dbReference>
<dbReference type="SUPFAM" id="SSF56037">
    <property type="entry name" value="PheT/TilS domain"/>
    <property type="match status" value="1"/>
</dbReference>
<reference evidence="10 11" key="1">
    <citation type="submission" date="2019-03" db="EMBL/GenBank/DDBJ databases">
        <title>Subsurface microbial communities from deep shales in Ohio and West Virginia, USA.</title>
        <authorList>
            <person name="Wrighton K."/>
        </authorList>
    </citation>
    <scope>NUCLEOTIDE SEQUENCE [LARGE SCALE GENOMIC DNA]</scope>
    <source>
        <strain evidence="10 11">MSL 6dP</strain>
    </source>
</reference>
<dbReference type="Proteomes" id="UP000295832">
    <property type="component" value="Unassembled WGS sequence"/>
</dbReference>
<organism evidence="10 11">
    <name type="scientific">Orenia marismortui</name>
    <dbReference type="NCBI Taxonomy" id="46469"/>
    <lineage>
        <taxon>Bacteria</taxon>
        <taxon>Bacillati</taxon>
        <taxon>Bacillota</taxon>
        <taxon>Clostridia</taxon>
        <taxon>Halanaerobiales</taxon>
        <taxon>Halobacteroidaceae</taxon>
        <taxon>Orenia</taxon>
    </lineage>
</organism>
<dbReference type="RefSeq" id="WP_134114038.1">
    <property type="nucleotide sequence ID" value="NZ_SOEG01000001.1"/>
</dbReference>
<comment type="caution">
    <text evidence="10">The sequence shown here is derived from an EMBL/GenBank/DDBJ whole genome shotgun (WGS) entry which is preliminary data.</text>
</comment>
<dbReference type="HAMAP" id="MF_01161">
    <property type="entry name" value="tRNA_Ile_lys_synt"/>
    <property type="match status" value="1"/>
</dbReference>
<sequence length="468" mass="54626">MCLLTKVEDTINKYKLLNNGDRVLIGVSGGPDSLALLHVLKSLKDKYDLYLHIAHLDHMIRGKESAEDARFVEKIAREWEIPITTKAYDVKSYQQEEGLSPEDAARQVRYEFFFELTEKFNINKIAVGHHANDQAETVVMKFLRGAGLKGLGGIYPRQGKVIRPFIDLTREEIENYCFSHQLNPRIDKSNFEDIYLRNKVRLDLIPSLEKDYNNNLIATLNRTADLLREEENFLTRYTTKKLEEITLSKVDDKLILDKEELLDLDLAIQRRIIRESYNFLQKDYKDLYYNHVELVLELIKNSETGSQLDLPQDISVRLNYNEIIFAVKAENDIDYFNYKLSIGVKKLHKLGLQINSKVCDKNYSWQETLSNPSIACFDLDKIGKEFYLRQRKDGDRFYPLGMKGSKKLKDFLIDNKISLDKRDQIPIFTTLEGDIFWVGGLRVDNRFKITNETEKILMIETQILKEEL</sequence>
<evidence type="ECO:0000256" key="4">
    <source>
        <dbReference type="ARBA" id="ARBA00022694"/>
    </source>
</evidence>
<keyword evidence="4 8" id="KW-0819">tRNA processing</keyword>